<sequence length="460" mass="51917">MLDGAVEILERRRTAPIADRGMIVGVTSWVLLVATIFTVLTRLAMKLAVSKTRYKFGLDDVFIILATLFSVSHTVAVSIEAMHALGQHITTLDRAQIRIFQKTEYASCILYIANLGCARISVCLLIKRILPGKLAKTFAMGFAIFSFIWTIIGVLVTAFPCRLPRPWDFYGNKCYKMTIFVNYVGISNIVVEVLLVLIPLFIWNLRLTAGRRASVSLVFAARLSIVGFLATQLVFFNRFAQNLDFTYNYWRTVLCVQIVQNLSVITACLPCLHPFILSILSGATKPDRLVFECKHKENLMEYLRKKNPRFDSTRSSSSTMPMKNSHYVAPLATYGLDRSSAHLHSQHFNRFPTNVATPVDGPNAPENVFNRSVEIPRSRPITSASQKELPPLPPKSLSQVGVLPVVDWDTDSDRDSARSSPSRNRTSDYIFSREKVISVPEAKKLYEEGYWRRYPPPPEN</sequence>
<reference evidence="4" key="1">
    <citation type="journal article" date="2020" name="Stud. Mycol.">
        <title>101 Dothideomycetes genomes: a test case for predicting lifestyles and emergence of pathogens.</title>
        <authorList>
            <person name="Haridas S."/>
            <person name="Albert R."/>
            <person name="Binder M."/>
            <person name="Bloem J."/>
            <person name="Labutti K."/>
            <person name="Salamov A."/>
            <person name="Andreopoulos B."/>
            <person name="Baker S."/>
            <person name="Barry K."/>
            <person name="Bills G."/>
            <person name="Bluhm B."/>
            <person name="Cannon C."/>
            <person name="Castanera R."/>
            <person name="Culley D."/>
            <person name="Daum C."/>
            <person name="Ezra D."/>
            <person name="Gonzalez J."/>
            <person name="Henrissat B."/>
            <person name="Kuo A."/>
            <person name="Liang C."/>
            <person name="Lipzen A."/>
            <person name="Lutzoni F."/>
            <person name="Magnuson J."/>
            <person name="Mondo S."/>
            <person name="Nolan M."/>
            <person name="Ohm R."/>
            <person name="Pangilinan J."/>
            <person name="Park H.-J."/>
            <person name="Ramirez L."/>
            <person name="Alfaro M."/>
            <person name="Sun H."/>
            <person name="Tritt A."/>
            <person name="Yoshinaga Y."/>
            <person name="Zwiers L.-H."/>
            <person name="Turgeon B."/>
            <person name="Goodwin S."/>
            <person name="Spatafora J."/>
            <person name="Crous P."/>
            <person name="Grigoriev I."/>
        </authorList>
    </citation>
    <scope>NUCLEOTIDE SEQUENCE</scope>
    <source>
        <strain evidence="4">CBS 207.26</strain>
    </source>
</reference>
<feature type="transmembrane region" description="Helical" evidence="2">
    <location>
        <begin position="179"/>
        <end position="203"/>
    </location>
</feature>
<protein>
    <recommendedName>
        <fullName evidence="3">Rhodopsin domain-containing protein</fullName>
    </recommendedName>
</protein>
<evidence type="ECO:0000259" key="3">
    <source>
        <dbReference type="Pfam" id="PF20684"/>
    </source>
</evidence>
<feature type="compositionally biased region" description="Low complexity" evidence="1">
    <location>
        <begin position="385"/>
        <end position="399"/>
    </location>
</feature>
<dbReference type="Proteomes" id="UP000800200">
    <property type="component" value="Unassembled WGS sequence"/>
</dbReference>
<feature type="transmembrane region" description="Helical" evidence="2">
    <location>
        <begin position="105"/>
        <end position="126"/>
    </location>
</feature>
<feature type="transmembrane region" description="Helical" evidence="2">
    <location>
        <begin position="20"/>
        <end position="40"/>
    </location>
</feature>
<evidence type="ECO:0000256" key="2">
    <source>
        <dbReference type="SAM" id="Phobius"/>
    </source>
</evidence>
<dbReference type="Pfam" id="PF20684">
    <property type="entry name" value="Fung_rhodopsin"/>
    <property type="match status" value="1"/>
</dbReference>
<feature type="transmembrane region" description="Helical" evidence="2">
    <location>
        <begin position="215"/>
        <end position="236"/>
    </location>
</feature>
<evidence type="ECO:0000313" key="4">
    <source>
        <dbReference type="EMBL" id="KAF2192857.1"/>
    </source>
</evidence>
<dbReference type="PANTHER" id="PTHR38794:SF1">
    <property type="entry name" value="INTEGRAL MEMBRANE PROTEIN"/>
    <property type="match status" value="1"/>
</dbReference>
<dbReference type="EMBL" id="ML994614">
    <property type="protein sequence ID" value="KAF2192857.1"/>
    <property type="molecule type" value="Genomic_DNA"/>
</dbReference>
<proteinExistence type="predicted"/>
<keyword evidence="2" id="KW-0472">Membrane</keyword>
<gene>
    <name evidence="4" type="ORF">K469DRAFT_729949</name>
</gene>
<organism evidence="4 5">
    <name type="scientific">Zopfia rhizophila CBS 207.26</name>
    <dbReference type="NCBI Taxonomy" id="1314779"/>
    <lineage>
        <taxon>Eukaryota</taxon>
        <taxon>Fungi</taxon>
        <taxon>Dikarya</taxon>
        <taxon>Ascomycota</taxon>
        <taxon>Pezizomycotina</taxon>
        <taxon>Dothideomycetes</taxon>
        <taxon>Dothideomycetes incertae sedis</taxon>
        <taxon>Zopfiaceae</taxon>
        <taxon>Zopfia</taxon>
    </lineage>
</organism>
<name>A0A6A6EL15_9PEZI</name>
<evidence type="ECO:0000313" key="5">
    <source>
        <dbReference type="Proteomes" id="UP000800200"/>
    </source>
</evidence>
<dbReference type="OrthoDB" id="3918601at2759"/>
<dbReference type="PANTHER" id="PTHR38794">
    <property type="entry name" value="INTEGRAL MEMBRANE PROTEIN"/>
    <property type="match status" value="1"/>
</dbReference>
<feature type="transmembrane region" description="Helical" evidence="2">
    <location>
        <begin position="138"/>
        <end position="159"/>
    </location>
</feature>
<feature type="domain" description="Rhodopsin" evidence="3">
    <location>
        <begin position="42"/>
        <end position="276"/>
    </location>
</feature>
<keyword evidence="2" id="KW-0812">Transmembrane</keyword>
<evidence type="ECO:0000256" key="1">
    <source>
        <dbReference type="SAM" id="MobiDB-lite"/>
    </source>
</evidence>
<feature type="transmembrane region" description="Helical" evidence="2">
    <location>
        <begin position="61"/>
        <end position="85"/>
    </location>
</feature>
<dbReference type="AlphaFoldDB" id="A0A6A6EL15"/>
<feature type="region of interest" description="Disordered" evidence="1">
    <location>
        <begin position="355"/>
        <end position="431"/>
    </location>
</feature>
<keyword evidence="5" id="KW-1185">Reference proteome</keyword>
<dbReference type="InterPro" id="IPR049326">
    <property type="entry name" value="Rhodopsin_dom_fungi"/>
</dbReference>
<accession>A0A6A6EL15</accession>
<keyword evidence="2" id="KW-1133">Transmembrane helix</keyword>